<evidence type="ECO:0000313" key="4">
    <source>
        <dbReference type="Proteomes" id="UP000594261"/>
    </source>
</evidence>
<accession>A0A7N2MGA6</accession>
<dbReference type="EnsemblPlants" id="QL09p006533:mrna">
    <property type="protein sequence ID" value="QL09p006533:mrna:CDS:5"/>
    <property type="gene ID" value="QL09p006533"/>
</dbReference>
<reference evidence="3" key="2">
    <citation type="submission" date="2021-01" db="UniProtKB">
        <authorList>
            <consortium name="EnsemblPlants"/>
        </authorList>
    </citation>
    <scope>IDENTIFICATION</scope>
</reference>
<feature type="compositionally biased region" description="Low complexity" evidence="1">
    <location>
        <begin position="1"/>
        <end position="15"/>
    </location>
</feature>
<sequence>MELASSSSIFASSSSNDVPDHSITRVTKILISMSDDLDDKTLFKATEKLVTAEWREAFMAFTPDRRLGWIKYLTRSS</sequence>
<dbReference type="InterPro" id="IPR056253">
    <property type="entry name" value="At2g29880-like_C"/>
</dbReference>
<dbReference type="AlphaFoldDB" id="A0A7N2MGA6"/>
<dbReference type="EnsemblPlants" id="QL09p006291:mrna">
    <property type="protein sequence ID" value="QL09p006291:mrna:CDS:1"/>
    <property type="gene ID" value="QL09p006291"/>
</dbReference>
<evidence type="ECO:0000313" key="3">
    <source>
        <dbReference type="EnsemblPlants" id="QL09p006533:mrna:CDS:5"/>
    </source>
</evidence>
<dbReference type="InParanoid" id="A0A7N2MGA6"/>
<dbReference type="Gramene" id="QL09p006533:mrna">
    <property type="protein sequence ID" value="QL09p006533:mrna:CDS:5"/>
    <property type="gene ID" value="QL09p006533"/>
</dbReference>
<organism evidence="3 4">
    <name type="scientific">Quercus lobata</name>
    <name type="common">Valley oak</name>
    <dbReference type="NCBI Taxonomy" id="97700"/>
    <lineage>
        <taxon>Eukaryota</taxon>
        <taxon>Viridiplantae</taxon>
        <taxon>Streptophyta</taxon>
        <taxon>Embryophyta</taxon>
        <taxon>Tracheophyta</taxon>
        <taxon>Spermatophyta</taxon>
        <taxon>Magnoliopsida</taxon>
        <taxon>eudicotyledons</taxon>
        <taxon>Gunneridae</taxon>
        <taxon>Pentapetalae</taxon>
        <taxon>rosids</taxon>
        <taxon>fabids</taxon>
        <taxon>Fagales</taxon>
        <taxon>Fagaceae</taxon>
        <taxon>Quercus</taxon>
    </lineage>
</organism>
<protein>
    <recommendedName>
        <fullName evidence="2">At2g29880-like C-terminal domain-containing protein</fullName>
    </recommendedName>
</protein>
<feature type="domain" description="At2g29880-like C-terminal" evidence="2">
    <location>
        <begin position="36"/>
        <end position="72"/>
    </location>
</feature>
<evidence type="ECO:0000256" key="1">
    <source>
        <dbReference type="SAM" id="MobiDB-lite"/>
    </source>
</evidence>
<keyword evidence="4" id="KW-1185">Reference proteome</keyword>
<dbReference type="Proteomes" id="UP000594261">
    <property type="component" value="Chromosome 9"/>
</dbReference>
<proteinExistence type="predicted"/>
<dbReference type="EMBL" id="LRBV02000009">
    <property type="status" value="NOT_ANNOTATED_CDS"/>
    <property type="molecule type" value="Genomic_DNA"/>
</dbReference>
<feature type="region of interest" description="Disordered" evidence="1">
    <location>
        <begin position="1"/>
        <end position="20"/>
    </location>
</feature>
<reference evidence="3 4" key="1">
    <citation type="journal article" date="2016" name="G3 (Bethesda)">
        <title>First Draft Assembly and Annotation of the Genome of a California Endemic Oak Quercus lobata Nee (Fagaceae).</title>
        <authorList>
            <person name="Sork V.L."/>
            <person name="Fitz-Gibbon S.T."/>
            <person name="Puiu D."/>
            <person name="Crepeau M."/>
            <person name="Gugger P.F."/>
            <person name="Sherman R."/>
            <person name="Stevens K."/>
            <person name="Langley C.H."/>
            <person name="Pellegrini M."/>
            <person name="Salzberg S.L."/>
        </authorList>
    </citation>
    <scope>NUCLEOTIDE SEQUENCE [LARGE SCALE GENOMIC DNA]</scope>
    <source>
        <strain evidence="4">cv. SW786</strain>
    </source>
</reference>
<dbReference type="Pfam" id="PF24769">
    <property type="entry name" value="At2g29880_C"/>
    <property type="match status" value="1"/>
</dbReference>
<evidence type="ECO:0000259" key="2">
    <source>
        <dbReference type="Pfam" id="PF24769"/>
    </source>
</evidence>
<name>A0A7N2MGA6_QUELO</name>
<dbReference type="Gramene" id="QL09p006291:mrna">
    <property type="protein sequence ID" value="QL09p006291:mrna:CDS:1"/>
    <property type="gene ID" value="QL09p006291"/>
</dbReference>